<organism evidence="1">
    <name type="scientific">marine metagenome</name>
    <dbReference type="NCBI Taxonomy" id="408172"/>
    <lineage>
        <taxon>unclassified sequences</taxon>
        <taxon>metagenomes</taxon>
        <taxon>ecological metagenomes</taxon>
    </lineage>
</organism>
<protein>
    <submittedName>
        <fullName evidence="1">Uncharacterized protein</fullName>
    </submittedName>
</protein>
<gene>
    <name evidence="1" type="ORF">METZ01_LOCUS430007</name>
</gene>
<name>A0A382Y1N0_9ZZZZ</name>
<reference evidence="1" key="1">
    <citation type="submission" date="2018-05" db="EMBL/GenBank/DDBJ databases">
        <authorList>
            <person name="Lanie J.A."/>
            <person name="Ng W.-L."/>
            <person name="Kazmierczak K.M."/>
            <person name="Andrzejewski T.M."/>
            <person name="Davidsen T.M."/>
            <person name="Wayne K.J."/>
            <person name="Tettelin H."/>
            <person name="Glass J.I."/>
            <person name="Rusch D."/>
            <person name="Podicherti R."/>
            <person name="Tsui H.-C.T."/>
            <person name="Winkler M.E."/>
        </authorList>
    </citation>
    <scope>NUCLEOTIDE SEQUENCE</scope>
</reference>
<evidence type="ECO:0000313" key="1">
    <source>
        <dbReference type="EMBL" id="SVD77153.1"/>
    </source>
</evidence>
<dbReference type="EMBL" id="UINC01172199">
    <property type="protein sequence ID" value="SVD77153.1"/>
    <property type="molecule type" value="Genomic_DNA"/>
</dbReference>
<dbReference type="AlphaFoldDB" id="A0A382Y1N0"/>
<proteinExistence type="predicted"/>
<accession>A0A382Y1N0</accession>
<sequence length="150" mass="17497">MKRLWLILFLLLTQALIFSQNSVIVNTKTGRIHNFGVLHLPDSLDQKEYKNKDLAVKDGFEFCKACFDLRPELFDYDLEKQLTAQAIIAIKNRYEIMYEHERLEFLNGLMGVVLKRWPEELRGYSYRLQIIRDEAPNALAIAGGNIYLTT</sequence>
<feature type="non-terminal residue" evidence="1">
    <location>
        <position position="150"/>
    </location>
</feature>